<dbReference type="RefSeq" id="WP_023049770.1">
    <property type="nucleotide sequence ID" value="NZ_CP173070.2"/>
</dbReference>
<keyword evidence="1" id="KW-0732">Signal</keyword>
<dbReference type="Proteomes" id="UP000017081">
    <property type="component" value="Unassembled WGS sequence"/>
</dbReference>
<organism evidence="2 3">
    <name type="scientific">Cetobacterium somerae ATCC BAA-474</name>
    <dbReference type="NCBI Taxonomy" id="1319815"/>
    <lineage>
        <taxon>Bacteria</taxon>
        <taxon>Fusobacteriati</taxon>
        <taxon>Fusobacteriota</taxon>
        <taxon>Fusobacteriia</taxon>
        <taxon>Fusobacteriales</taxon>
        <taxon>Fusobacteriaceae</taxon>
        <taxon>Cetobacterium</taxon>
    </lineage>
</organism>
<sequence>MKKLLVLILALLSCNILASELVHIPTTLPLLPEDYENQPNLLPAIPLIPALPSEESTTGGNGEEVKWKLEDSYTIHLDTKVKAVVPLEIITDVDIKALVVDNQQLTIPFELEMNKEPDKQNFYILNYSETEIDIDGDGILDTFIYSPKYINKKLVTDNYLFIDGKNITREGVHKKKVYITVELNERR</sequence>
<comment type="caution">
    <text evidence="2">The sequence shown here is derived from an EMBL/GenBank/DDBJ whole genome shotgun (WGS) entry which is preliminary data.</text>
</comment>
<evidence type="ECO:0000313" key="2">
    <source>
        <dbReference type="EMBL" id="ERT69859.1"/>
    </source>
</evidence>
<keyword evidence="3" id="KW-1185">Reference proteome</keyword>
<feature type="signal peptide" evidence="1">
    <location>
        <begin position="1"/>
        <end position="18"/>
    </location>
</feature>
<dbReference type="STRING" id="1319815.HMPREF0202_00221"/>
<protein>
    <submittedName>
        <fullName evidence="2">Uncharacterized protein</fullName>
    </submittedName>
</protein>
<dbReference type="eggNOG" id="ENOG50340I4">
    <property type="taxonomic scope" value="Bacteria"/>
</dbReference>
<dbReference type="AlphaFoldDB" id="U7VFF2"/>
<accession>U7VFF2</accession>
<reference evidence="2 3" key="1">
    <citation type="submission" date="2013-08" db="EMBL/GenBank/DDBJ databases">
        <authorList>
            <person name="Weinstock G."/>
            <person name="Sodergren E."/>
            <person name="Wylie T."/>
            <person name="Fulton L."/>
            <person name="Fulton R."/>
            <person name="Fronick C."/>
            <person name="O'Laughlin M."/>
            <person name="Godfrey J."/>
            <person name="Miner T."/>
            <person name="Herter B."/>
            <person name="Appelbaum E."/>
            <person name="Cordes M."/>
            <person name="Lek S."/>
            <person name="Wollam A."/>
            <person name="Pepin K.H."/>
            <person name="Palsikar V.B."/>
            <person name="Mitreva M."/>
            <person name="Wilson R.K."/>
        </authorList>
    </citation>
    <scope>NUCLEOTIDE SEQUENCE [LARGE SCALE GENOMIC DNA]</scope>
    <source>
        <strain evidence="2 3">ATCC BAA-474</strain>
    </source>
</reference>
<name>U7VFF2_9FUSO</name>
<gene>
    <name evidence="2" type="ORF">HMPREF0202_00221</name>
</gene>
<dbReference type="HOGENOM" id="CLU_124329_0_0_0"/>
<evidence type="ECO:0000256" key="1">
    <source>
        <dbReference type="SAM" id="SignalP"/>
    </source>
</evidence>
<evidence type="ECO:0000313" key="3">
    <source>
        <dbReference type="Proteomes" id="UP000017081"/>
    </source>
</evidence>
<dbReference type="EMBL" id="AXZF01000010">
    <property type="protein sequence ID" value="ERT69859.1"/>
    <property type="molecule type" value="Genomic_DNA"/>
</dbReference>
<feature type="chain" id="PRO_5004690349" evidence="1">
    <location>
        <begin position="19"/>
        <end position="187"/>
    </location>
</feature>
<proteinExistence type="predicted"/>